<evidence type="ECO:0000313" key="2">
    <source>
        <dbReference type="Proteomes" id="UP001062846"/>
    </source>
</evidence>
<protein>
    <submittedName>
        <fullName evidence="1">Uncharacterized protein</fullName>
    </submittedName>
</protein>
<proteinExistence type="predicted"/>
<accession>A0ACC0LQW9</accession>
<gene>
    <name evidence="1" type="ORF">RHMOL_Rhmol11G0079200</name>
</gene>
<evidence type="ECO:0000313" key="1">
    <source>
        <dbReference type="EMBL" id="KAI8530691.1"/>
    </source>
</evidence>
<name>A0ACC0LQW9_RHOML</name>
<sequence length="250" mass="27860">MLYVIVLQDIAIMYMKRKIPDSGSSPCLRRSKRLAALSLDQSTEGRDEDKNNVRFGGESEDMSNSISHGDGDSDGDTGSHAGSDGESDSEGAMKLPNLSSFRSRPVIEERSVAIGKLKKITRVPEILKDLGLNPICTYRGKANWTLVREFFAKIDPFKIDKEKRFMVSRDKFGKEVTVIGRATIGKSEGQSKFHRKDKNPATLEGIQDLVEAVLENQFDIYAKLKRMECAVYSLSPPTNVKQDASTFDDE</sequence>
<dbReference type="Proteomes" id="UP001062846">
    <property type="component" value="Chromosome 11"/>
</dbReference>
<reference evidence="1" key="1">
    <citation type="submission" date="2022-02" db="EMBL/GenBank/DDBJ databases">
        <title>Plant Genome Project.</title>
        <authorList>
            <person name="Zhang R.-G."/>
        </authorList>
    </citation>
    <scope>NUCLEOTIDE SEQUENCE</scope>
    <source>
        <strain evidence="1">AT1</strain>
    </source>
</reference>
<keyword evidence="2" id="KW-1185">Reference proteome</keyword>
<dbReference type="EMBL" id="CM046398">
    <property type="protein sequence ID" value="KAI8530691.1"/>
    <property type="molecule type" value="Genomic_DNA"/>
</dbReference>
<organism evidence="1 2">
    <name type="scientific">Rhododendron molle</name>
    <name type="common">Chinese azalea</name>
    <name type="synonym">Azalea mollis</name>
    <dbReference type="NCBI Taxonomy" id="49168"/>
    <lineage>
        <taxon>Eukaryota</taxon>
        <taxon>Viridiplantae</taxon>
        <taxon>Streptophyta</taxon>
        <taxon>Embryophyta</taxon>
        <taxon>Tracheophyta</taxon>
        <taxon>Spermatophyta</taxon>
        <taxon>Magnoliopsida</taxon>
        <taxon>eudicotyledons</taxon>
        <taxon>Gunneridae</taxon>
        <taxon>Pentapetalae</taxon>
        <taxon>asterids</taxon>
        <taxon>Ericales</taxon>
        <taxon>Ericaceae</taxon>
        <taxon>Ericoideae</taxon>
        <taxon>Rhodoreae</taxon>
        <taxon>Rhododendron</taxon>
    </lineage>
</organism>
<comment type="caution">
    <text evidence="1">The sequence shown here is derived from an EMBL/GenBank/DDBJ whole genome shotgun (WGS) entry which is preliminary data.</text>
</comment>